<dbReference type="AlphaFoldDB" id="A0AAV4XY36"/>
<protein>
    <submittedName>
        <fullName evidence="1">Uncharacterized protein</fullName>
    </submittedName>
</protein>
<organism evidence="1 2">
    <name type="scientific">Caerostris extrusa</name>
    <name type="common">Bark spider</name>
    <name type="synonym">Caerostris bankana</name>
    <dbReference type="NCBI Taxonomy" id="172846"/>
    <lineage>
        <taxon>Eukaryota</taxon>
        <taxon>Metazoa</taxon>
        <taxon>Ecdysozoa</taxon>
        <taxon>Arthropoda</taxon>
        <taxon>Chelicerata</taxon>
        <taxon>Arachnida</taxon>
        <taxon>Araneae</taxon>
        <taxon>Araneomorphae</taxon>
        <taxon>Entelegynae</taxon>
        <taxon>Araneoidea</taxon>
        <taxon>Araneidae</taxon>
        <taxon>Caerostris</taxon>
    </lineage>
</organism>
<name>A0AAV4XY36_CAEEX</name>
<evidence type="ECO:0000313" key="1">
    <source>
        <dbReference type="EMBL" id="GIY99463.1"/>
    </source>
</evidence>
<proteinExistence type="predicted"/>
<evidence type="ECO:0000313" key="2">
    <source>
        <dbReference type="Proteomes" id="UP001054945"/>
    </source>
</evidence>
<comment type="caution">
    <text evidence="1">The sequence shown here is derived from an EMBL/GenBank/DDBJ whole genome shotgun (WGS) entry which is preliminary data.</text>
</comment>
<dbReference type="EMBL" id="BPLR01018422">
    <property type="protein sequence ID" value="GIY99463.1"/>
    <property type="molecule type" value="Genomic_DNA"/>
</dbReference>
<sequence>MRFDVIVTLRNRSPEFSAYYPLVVGRTTVRWHTWTGYDFTNMQTNVVVFSDKCGWERLFDSPNRELYILCFVKVEGTMNMYNILELAVGLLLEFP</sequence>
<keyword evidence="2" id="KW-1185">Reference proteome</keyword>
<gene>
    <name evidence="1" type="ORF">CEXT_372041</name>
</gene>
<accession>A0AAV4XY36</accession>
<reference evidence="1 2" key="1">
    <citation type="submission" date="2021-06" db="EMBL/GenBank/DDBJ databases">
        <title>Caerostris extrusa draft genome.</title>
        <authorList>
            <person name="Kono N."/>
            <person name="Arakawa K."/>
        </authorList>
    </citation>
    <scope>NUCLEOTIDE SEQUENCE [LARGE SCALE GENOMIC DNA]</scope>
</reference>
<dbReference type="Proteomes" id="UP001054945">
    <property type="component" value="Unassembled WGS sequence"/>
</dbReference>